<evidence type="ECO:0000313" key="7">
    <source>
        <dbReference type="Proteomes" id="UP000799640"/>
    </source>
</evidence>
<sequence length="330" mass="35730">MSNLAASPDCFSKDYATRRACREACTLETCPLKLSYWAYQPSQPANGLFAALFGLSLLASVLQGLFARRWIGFTVAMCSGSVLELLGYIGRYLSYDDPFNETWFLLQIITLTIAPAFYAAGIYFCLRRIVTTFGASNSVIPPAWYPRIFIPCDVFSLLLQAAGGGLASSATHSGKNPTAGNNIMIAGLSFQVATLAVFIALASLFGARTWKRVRAMGEAALDPAHRALRESVRFQGFLTALAFATLCVFTRSVYRVAELSEGWTGHLIETQRYFIGLEGAVLVVGILGLNVFHPGWCFREDVVAGAEGTRSVSESEKSATVDGEALKHGA</sequence>
<dbReference type="PANTHER" id="PTHR31465">
    <property type="entry name" value="PROTEIN RTA1-RELATED"/>
    <property type="match status" value="1"/>
</dbReference>
<reference evidence="6" key="1">
    <citation type="journal article" date="2020" name="Stud. Mycol.">
        <title>101 Dothideomycetes genomes: a test case for predicting lifestyles and emergence of pathogens.</title>
        <authorList>
            <person name="Haridas S."/>
            <person name="Albert R."/>
            <person name="Binder M."/>
            <person name="Bloem J."/>
            <person name="Labutti K."/>
            <person name="Salamov A."/>
            <person name="Andreopoulos B."/>
            <person name="Baker S."/>
            <person name="Barry K."/>
            <person name="Bills G."/>
            <person name="Bluhm B."/>
            <person name="Cannon C."/>
            <person name="Castanera R."/>
            <person name="Culley D."/>
            <person name="Daum C."/>
            <person name="Ezra D."/>
            <person name="Gonzalez J."/>
            <person name="Henrissat B."/>
            <person name="Kuo A."/>
            <person name="Liang C."/>
            <person name="Lipzen A."/>
            <person name="Lutzoni F."/>
            <person name="Magnuson J."/>
            <person name="Mondo S."/>
            <person name="Nolan M."/>
            <person name="Ohm R."/>
            <person name="Pangilinan J."/>
            <person name="Park H.-J."/>
            <person name="Ramirez L."/>
            <person name="Alfaro M."/>
            <person name="Sun H."/>
            <person name="Tritt A."/>
            <person name="Yoshinaga Y."/>
            <person name="Zwiers L.-H."/>
            <person name="Turgeon B."/>
            <person name="Goodwin S."/>
            <person name="Spatafora J."/>
            <person name="Crous P."/>
            <person name="Grigoriev I."/>
        </authorList>
    </citation>
    <scope>NUCLEOTIDE SEQUENCE</scope>
    <source>
        <strain evidence="6">CBS 262.69</strain>
    </source>
</reference>
<evidence type="ECO:0000256" key="5">
    <source>
        <dbReference type="SAM" id="Phobius"/>
    </source>
</evidence>
<comment type="subcellular location">
    <subcellularLocation>
        <location evidence="1">Membrane</location>
        <topology evidence="1">Multi-pass membrane protein</topology>
    </subcellularLocation>
</comment>
<dbReference type="GO" id="GO:0000324">
    <property type="term" value="C:fungal-type vacuole"/>
    <property type="evidence" value="ECO:0007669"/>
    <property type="project" value="TreeGrafter"/>
</dbReference>
<dbReference type="OrthoDB" id="1844152at2759"/>
<gene>
    <name evidence="6" type="ORF">EJ06DRAFT_116379</name>
</gene>
<keyword evidence="2 5" id="KW-0812">Transmembrane</keyword>
<feature type="transmembrane region" description="Helical" evidence="5">
    <location>
        <begin position="236"/>
        <end position="254"/>
    </location>
</feature>
<evidence type="ECO:0000256" key="1">
    <source>
        <dbReference type="ARBA" id="ARBA00004141"/>
    </source>
</evidence>
<feature type="transmembrane region" description="Helical" evidence="5">
    <location>
        <begin position="183"/>
        <end position="207"/>
    </location>
</feature>
<feature type="transmembrane region" description="Helical" evidence="5">
    <location>
        <begin position="70"/>
        <end position="90"/>
    </location>
</feature>
<keyword evidence="7" id="KW-1185">Reference proteome</keyword>
<dbReference type="GO" id="GO:0005886">
    <property type="term" value="C:plasma membrane"/>
    <property type="evidence" value="ECO:0007669"/>
    <property type="project" value="TreeGrafter"/>
</dbReference>
<accession>A0A6G1HPX9</accession>
<evidence type="ECO:0000256" key="4">
    <source>
        <dbReference type="ARBA" id="ARBA00023136"/>
    </source>
</evidence>
<protein>
    <submittedName>
        <fullName evidence="6">RTA1-domain-containing protein</fullName>
    </submittedName>
</protein>
<keyword evidence="3 5" id="KW-1133">Transmembrane helix</keyword>
<dbReference type="Proteomes" id="UP000799640">
    <property type="component" value="Unassembled WGS sequence"/>
</dbReference>
<feature type="transmembrane region" description="Helical" evidence="5">
    <location>
        <begin position="45"/>
        <end position="63"/>
    </location>
</feature>
<name>A0A6G1HPX9_9PEZI</name>
<dbReference type="InterPro" id="IPR007568">
    <property type="entry name" value="RTA1"/>
</dbReference>
<feature type="transmembrane region" description="Helical" evidence="5">
    <location>
        <begin position="102"/>
        <end position="124"/>
    </location>
</feature>
<feature type="transmembrane region" description="Helical" evidence="5">
    <location>
        <begin position="144"/>
        <end position="163"/>
    </location>
</feature>
<feature type="transmembrane region" description="Helical" evidence="5">
    <location>
        <begin position="274"/>
        <end position="292"/>
    </location>
</feature>
<evidence type="ECO:0000256" key="3">
    <source>
        <dbReference type="ARBA" id="ARBA00022989"/>
    </source>
</evidence>
<dbReference type="AlphaFoldDB" id="A0A6G1HPX9"/>
<organism evidence="6 7">
    <name type="scientific">Trichodelitschia bisporula</name>
    <dbReference type="NCBI Taxonomy" id="703511"/>
    <lineage>
        <taxon>Eukaryota</taxon>
        <taxon>Fungi</taxon>
        <taxon>Dikarya</taxon>
        <taxon>Ascomycota</taxon>
        <taxon>Pezizomycotina</taxon>
        <taxon>Dothideomycetes</taxon>
        <taxon>Dothideomycetes incertae sedis</taxon>
        <taxon>Phaeotrichales</taxon>
        <taxon>Phaeotrichaceae</taxon>
        <taxon>Trichodelitschia</taxon>
    </lineage>
</organism>
<keyword evidence="4 5" id="KW-0472">Membrane</keyword>
<dbReference type="PANTHER" id="PTHR31465:SF7">
    <property type="entry name" value="SPHINGOID LONG-CHAIN BASE TRANSPORTER RSB1"/>
    <property type="match status" value="1"/>
</dbReference>
<evidence type="ECO:0000256" key="2">
    <source>
        <dbReference type="ARBA" id="ARBA00022692"/>
    </source>
</evidence>
<dbReference type="EMBL" id="ML996701">
    <property type="protein sequence ID" value="KAF2397974.1"/>
    <property type="molecule type" value="Genomic_DNA"/>
</dbReference>
<proteinExistence type="predicted"/>
<evidence type="ECO:0000313" key="6">
    <source>
        <dbReference type="EMBL" id="KAF2397974.1"/>
    </source>
</evidence>
<dbReference type="Pfam" id="PF04479">
    <property type="entry name" value="RTA1"/>
    <property type="match status" value="1"/>
</dbReference>